<feature type="transmembrane region" description="Helical" evidence="5">
    <location>
        <begin position="242"/>
        <end position="267"/>
    </location>
</feature>
<evidence type="ECO:0000256" key="3">
    <source>
        <dbReference type="ARBA" id="ARBA00022989"/>
    </source>
</evidence>
<evidence type="ECO:0008006" key="8">
    <source>
        <dbReference type="Google" id="ProtNLM"/>
    </source>
</evidence>
<keyword evidence="2 5" id="KW-0812">Transmembrane</keyword>
<protein>
    <recommendedName>
        <fullName evidence="8">Transmembrane protein 65</fullName>
    </recommendedName>
</protein>
<keyword evidence="4 5" id="KW-0472">Membrane</keyword>
<evidence type="ECO:0000313" key="6">
    <source>
        <dbReference type="EMBL" id="KAK7790115.1"/>
    </source>
</evidence>
<proteinExistence type="predicted"/>
<evidence type="ECO:0000256" key="5">
    <source>
        <dbReference type="SAM" id="Phobius"/>
    </source>
</evidence>
<dbReference type="PANTHER" id="PTHR21706:SF15">
    <property type="entry name" value="TRANSMEMBRANE PROTEIN 65"/>
    <property type="match status" value="1"/>
</dbReference>
<name>A0AAN9YUR6_9ORTH</name>
<dbReference type="GO" id="GO:0005739">
    <property type="term" value="C:mitochondrion"/>
    <property type="evidence" value="ECO:0007669"/>
    <property type="project" value="TreeGrafter"/>
</dbReference>
<organism evidence="6 7">
    <name type="scientific">Gryllus longicercus</name>
    <dbReference type="NCBI Taxonomy" id="2509291"/>
    <lineage>
        <taxon>Eukaryota</taxon>
        <taxon>Metazoa</taxon>
        <taxon>Ecdysozoa</taxon>
        <taxon>Arthropoda</taxon>
        <taxon>Hexapoda</taxon>
        <taxon>Insecta</taxon>
        <taxon>Pterygota</taxon>
        <taxon>Neoptera</taxon>
        <taxon>Polyneoptera</taxon>
        <taxon>Orthoptera</taxon>
        <taxon>Ensifera</taxon>
        <taxon>Gryllidea</taxon>
        <taxon>Grylloidea</taxon>
        <taxon>Gryllidae</taxon>
        <taxon>Gryllinae</taxon>
        <taxon>Gryllus</taxon>
    </lineage>
</organism>
<dbReference type="GO" id="GO:0016020">
    <property type="term" value="C:membrane"/>
    <property type="evidence" value="ECO:0007669"/>
    <property type="project" value="UniProtKB-SubCell"/>
</dbReference>
<feature type="transmembrane region" description="Helical" evidence="5">
    <location>
        <begin position="300"/>
        <end position="318"/>
    </location>
</feature>
<accession>A0AAN9YUR6</accession>
<comment type="subcellular location">
    <subcellularLocation>
        <location evidence="1">Membrane</location>
        <topology evidence="1">Multi-pass membrane protein</topology>
    </subcellularLocation>
</comment>
<gene>
    <name evidence="6" type="ORF">R5R35_007085</name>
</gene>
<sequence>MNPHLSLKAKLNCLSVISRNQRCQFYSGISRVLSFRSVRNSVECHHSSVFLHNLPAAANSRASKLFAVFSFKIDKTLGRSGSSILHVRTKWHARDFSTSISVLGVDKSISAPLTKRQAQDLILRLTGEERSALLGALQEFEAEKMKSEYEGQLAGQRWRSKFGRPSKLPRLGDVDPTGSFCLVPQDWLQKKFADIVPPPTTHELWRVGLHNALPFIGFGFLDNFFMILFGDTIEMTVGTMMVLSTMAAAALGNTISDVLGIGSAWYVERMACRVGMRPPELTPIQLDTFSARIATNMGRVAGVVIGCLLGMFPLLFLGNPSEKEKKEVQEKKPT</sequence>
<keyword evidence="7" id="KW-1185">Reference proteome</keyword>
<evidence type="ECO:0000313" key="7">
    <source>
        <dbReference type="Proteomes" id="UP001378592"/>
    </source>
</evidence>
<dbReference type="Proteomes" id="UP001378592">
    <property type="component" value="Unassembled WGS sequence"/>
</dbReference>
<dbReference type="EMBL" id="JAZDUA010000664">
    <property type="protein sequence ID" value="KAK7790115.1"/>
    <property type="molecule type" value="Genomic_DNA"/>
</dbReference>
<evidence type="ECO:0000256" key="4">
    <source>
        <dbReference type="ARBA" id="ARBA00023136"/>
    </source>
</evidence>
<dbReference type="AlphaFoldDB" id="A0AAN9YUR6"/>
<dbReference type="PANTHER" id="PTHR21706">
    <property type="entry name" value="TRANSMEMBRANE PROTEIN 65"/>
    <property type="match status" value="1"/>
</dbReference>
<dbReference type="InterPro" id="IPR019537">
    <property type="entry name" value="TMEM65"/>
</dbReference>
<feature type="transmembrane region" description="Helical" evidence="5">
    <location>
        <begin position="212"/>
        <end position="230"/>
    </location>
</feature>
<evidence type="ECO:0000256" key="2">
    <source>
        <dbReference type="ARBA" id="ARBA00022692"/>
    </source>
</evidence>
<evidence type="ECO:0000256" key="1">
    <source>
        <dbReference type="ARBA" id="ARBA00004141"/>
    </source>
</evidence>
<comment type="caution">
    <text evidence="6">The sequence shown here is derived from an EMBL/GenBank/DDBJ whole genome shotgun (WGS) entry which is preliminary data.</text>
</comment>
<reference evidence="6 7" key="1">
    <citation type="submission" date="2024-03" db="EMBL/GenBank/DDBJ databases">
        <title>The genome assembly and annotation of the cricket Gryllus longicercus Weissman &amp; Gray.</title>
        <authorList>
            <person name="Szrajer S."/>
            <person name="Gray D."/>
            <person name="Ylla G."/>
        </authorList>
    </citation>
    <scope>NUCLEOTIDE SEQUENCE [LARGE SCALE GENOMIC DNA]</scope>
    <source>
        <strain evidence="6">DAG 2021-001</strain>
        <tissue evidence="6">Whole body minus gut</tissue>
    </source>
</reference>
<keyword evidence="3 5" id="KW-1133">Transmembrane helix</keyword>
<dbReference type="Pfam" id="PF10507">
    <property type="entry name" value="TMEM65"/>
    <property type="match status" value="1"/>
</dbReference>